<dbReference type="Pfam" id="PF00512">
    <property type="entry name" value="HisKA"/>
    <property type="match status" value="1"/>
</dbReference>
<accession>A0A920C8Z3</accession>
<keyword evidence="6" id="KW-0418">Kinase</keyword>
<evidence type="ECO:0000256" key="5">
    <source>
        <dbReference type="ARBA" id="ARBA00022741"/>
    </source>
</evidence>
<feature type="domain" description="STAS" evidence="10">
    <location>
        <begin position="398"/>
        <end position="510"/>
    </location>
</feature>
<dbReference type="SUPFAM" id="SSF47384">
    <property type="entry name" value="Homodimeric domain of signal transducing histidine kinase"/>
    <property type="match status" value="1"/>
</dbReference>
<evidence type="ECO:0000256" key="6">
    <source>
        <dbReference type="ARBA" id="ARBA00022777"/>
    </source>
</evidence>
<evidence type="ECO:0000256" key="2">
    <source>
        <dbReference type="ARBA" id="ARBA00012438"/>
    </source>
</evidence>
<evidence type="ECO:0000259" key="9">
    <source>
        <dbReference type="PROSITE" id="PS50109"/>
    </source>
</evidence>
<dbReference type="GO" id="GO:0005524">
    <property type="term" value="F:ATP binding"/>
    <property type="evidence" value="ECO:0007669"/>
    <property type="project" value="UniProtKB-KW"/>
</dbReference>
<dbReference type="SMART" id="SM00388">
    <property type="entry name" value="HisKA"/>
    <property type="match status" value="1"/>
</dbReference>
<keyword evidence="8" id="KW-0902">Two-component regulatory system</keyword>
<evidence type="ECO:0000256" key="3">
    <source>
        <dbReference type="ARBA" id="ARBA00022553"/>
    </source>
</evidence>
<keyword evidence="5" id="KW-0547">Nucleotide-binding</keyword>
<dbReference type="InterPro" id="IPR002645">
    <property type="entry name" value="STAS_dom"/>
</dbReference>
<keyword evidence="12" id="KW-1185">Reference proteome</keyword>
<dbReference type="InterPro" id="IPR036890">
    <property type="entry name" value="HATPase_C_sf"/>
</dbReference>
<dbReference type="PRINTS" id="PR00344">
    <property type="entry name" value="BCTRLSENSOR"/>
</dbReference>
<keyword evidence="3" id="KW-0597">Phosphoprotein</keyword>
<dbReference type="InterPro" id="IPR003661">
    <property type="entry name" value="HisK_dim/P_dom"/>
</dbReference>
<dbReference type="PROSITE" id="PS50801">
    <property type="entry name" value="STAS"/>
    <property type="match status" value="1"/>
</dbReference>
<evidence type="ECO:0000256" key="4">
    <source>
        <dbReference type="ARBA" id="ARBA00022679"/>
    </source>
</evidence>
<dbReference type="RefSeq" id="WP_244873084.1">
    <property type="nucleotide sequence ID" value="NZ_BORQ01000001.1"/>
</dbReference>
<dbReference type="PROSITE" id="PS50109">
    <property type="entry name" value="HIS_KIN"/>
    <property type="match status" value="1"/>
</dbReference>
<evidence type="ECO:0000256" key="8">
    <source>
        <dbReference type="ARBA" id="ARBA00023012"/>
    </source>
</evidence>
<protein>
    <recommendedName>
        <fullName evidence="2">histidine kinase</fullName>
        <ecNumber evidence="2">2.7.13.3</ecNumber>
    </recommendedName>
</protein>
<dbReference type="GO" id="GO:0000155">
    <property type="term" value="F:phosphorelay sensor kinase activity"/>
    <property type="evidence" value="ECO:0007669"/>
    <property type="project" value="InterPro"/>
</dbReference>
<dbReference type="InterPro" id="IPR004358">
    <property type="entry name" value="Sig_transdc_His_kin-like_C"/>
</dbReference>
<dbReference type="PANTHER" id="PTHR43065">
    <property type="entry name" value="SENSOR HISTIDINE KINASE"/>
    <property type="match status" value="1"/>
</dbReference>
<dbReference type="EC" id="2.7.13.3" evidence="2"/>
<dbReference type="AlphaFoldDB" id="A0A920C8Z3"/>
<dbReference type="InterPro" id="IPR005467">
    <property type="entry name" value="His_kinase_dom"/>
</dbReference>
<dbReference type="SMART" id="SM00387">
    <property type="entry name" value="HATPase_c"/>
    <property type="match status" value="1"/>
</dbReference>
<dbReference type="InterPro" id="IPR036513">
    <property type="entry name" value="STAS_dom_sf"/>
</dbReference>
<dbReference type="Pfam" id="PF01740">
    <property type="entry name" value="STAS"/>
    <property type="match status" value="1"/>
</dbReference>
<dbReference type="InterPro" id="IPR036097">
    <property type="entry name" value="HisK_dim/P_sf"/>
</dbReference>
<dbReference type="SUPFAM" id="SSF52091">
    <property type="entry name" value="SpoIIaa-like"/>
    <property type="match status" value="1"/>
</dbReference>
<reference evidence="11" key="1">
    <citation type="submission" date="2021-03" db="EMBL/GenBank/DDBJ databases">
        <title>Antimicrobial resistance genes in bacteria isolated from Japanese honey, and their potential for conferring macrolide and lincosamide resistance in the American foulbrood pathogen Paenibacillus larvae.</title>
        <authorList>
            <person name="Okamoto M."/>
            <person name="Kumagai M."/>
            <person name="Kanamori H."/>
            <person name="Takamatsu D."/>
        </authorList>
    </citation>
    <scope>NUCLEOTIDE SEQUENCE</scope>
    <source>
        <strain evidence="11">J2TS6</strain>
    </source>
</reference>
<dbReference type="InterPro" id="IPR003594">
    <property type="entry name" value="HATPase_dom"/>
</dbReference>
<dbReference type="Gene3D" id="3.30.565.10">
    <property type="entry name" value="Histidine kinase-like ATPase, C-terminal domain"/>
    <property type="match status" value="1"/>
</dbReference>
<evidence type="ECO:0000256" key="1">
    <source>
        <dbReference type="ARBA" id="ARBA00000085"/>
    </source>
</evidence>
<dbReference type="CDD" id="cd00082">
    <property type="entry name" value="HisKA"/>
    <property type="match status" value="1"/>
</dbReference>
<dbReference type="EMBL" id="BORQ01000001">
    <property type="protein sequence ID" value="GIO30475.1"/>
    <property type="molecule type" value="Genomic_DNA"/>
</dbReference>
<comment type="catalytic activity">
    <reaction evidence="1">
        <text>ATP + protein L-histidine = ADP + protein N-phospho-L-histidine.</text>
        <dbReference type="EC" id="2.7.13.3"/>
    </reaction>
</comment>
<evidence type="ECO:0000313" key="12">
    <source>
        <dbReference type="Proteomes" id="UP000679779"/>
    </source>
</evidence>
<name>A0A920C8Z3_9BACL</name>
<keyword evidence="7" id="KW-0067">ATP-binding</keyword>
<evidence type="ECO:0000259" key="10">
    <source>
        <dbReference type="PROSITE" id="PS50801"/>
    </source>
</evidence>
<organism evidence="11 12">
    <name type="scientific">Paenibacillus albilobatus</name>
    <dbReference type="NCBI Taxonomy" id="2716884"/>
    <lineage>
        <taxon>Bacteria</taxon>
        <taxon>Bacillati</taxon>
        <taxon>Bacillota</taxon>
        <taxon>Bacilli</taxon>
        <taxon>Bacillales</taxon>
        <taxon>Paenibacillaceae</taxon>
        <taxon>Paenibacillus</taxon>
    </lineage>
</organism>
<dbReference type="SUPFAM" id="SSF55874">
    <property type="entry name" value="ATPase domain of HSP90 chaperone/DNA topoisomerase II/histidine kinase"/>
    <property type="match status" value="1"/>
</dbReference>
<evidence type="ECO:0000313" key="11">
    <source>
        <dbReference type="EMBL" id="GIO30475.1"/>
    </source>
</evidence>
<dbReference type="Pfam" id="PF02518">
    <property type="entry name" value="HATPase_c"/>
    <property type="match status" value="1"/>
</dbReference>
<dbReference type="Gene3D" id="1.10.287.130">
    <property type="match status" value="1"/>
</dbReference>
<sequence length="534" mass="60703">MERYHSQQKEDMHLTQLASVGQIAAGIAHEVKNPLTAVKGFLQLLKEKNDESYIDIAQSELENAIEILQNLLQVSKPDLENESTEPIDLTVELESIIQLFQDQFYRVEVLMDLRDPGNFISGRRNQLKKMFFNLIKNAFEAIPDQGTIKIGHHASEDEISVYIEDTGSGIPQEKLDMLGTPFFSTKENGTGMGLTLVFSVAYQHNGVVSVKSEEGVGTRFTIVFPKETSTKSKKEVNRLELDTFKGVNLTDFFRHNRDMFEQRLQIEAVTVKDKINEILEIGNINLLDNAHKLVLYIVEGKEYEVISFAKAEGITWAKHSLTLAFKLEWIQAVRRVMWDFLYNYDRINGKTSSKEDFYGLEKQINELLDLFLSHFFMSYSQFKDNLIRSQREMVMELSVPFIPLSQSISILPLIGSIDNIRSDIMEEKVIDQIGRENIQMLIIDLSGVIGIEPEVIHRLINLIDGIKMMGCKTIITGLRPETVKMMIRNGLSFEAKAVTKGTLQQALADYLANSMRDIHSNHEMLPPSGTALSM</sequence>
<dbReference type="Gene3D" id="3.30.750.24">
    <property type="entry name" value="STAS domain"/>
    <property type="match status" value="1"/>
</dbReference>
<proteinExistence type="predicted"/>
<dbReference type="CDD" id="cd07041">
    <property type="entry name" value="STAS_RsbR_RsbS_like"/>
    <property type="match status" value="1"/>
</dbReference>
<dbReference type="Proteomes" id="UP000679779">
    <property type="component" value="Unassembled WGS sequence"/>
</dbReference>
<gene>
    <name evidence="11" type="ORF">J2TS6_16160</name>
</gene>
<dbReference type="PANTHER" id="PTHR43065:SF46">
    <property type="entry name" value="C4-DICARBOXYLATE TRANSPORT SENSOR PROTEIN DCTB"/>
    <property type="match status" value="1"/>
</dbReference>
<keyword evidence="4" id="KW-0808">Transferase</keyword>
<comment type="caution">
    <text evidence="11">The sequence shown here is derived from an EMBL/GenBank/DDBJ whole genome shotgun (WGS) entry which is preliminary data.</text>
</comment>
<feature type="domain" description="Histidine kinase" evidence="9">
    <location>
        <begin position="26"/>
        <end position="228"/>
    </location>
</feature>
<evidence type="ECO:0000256" key="7">
    <source>
        <dbReference type="ARBA" id="ARBA00022840"/>
    </source>
</evidence>